<protein>
    <submittedName>
        <fullName evidence="2">Uncharacterized protein</fullName>
    </submittedName>
</protein>
<evidence type="ECO:0000313" key="3">
    <source>
        <dbReference type="Proteomes" id="UP001055439"/>
    </source>
</evidence>
<dbReference type="EMBL" id="CP097508">
    <property type="protein sequence ID" value="URE09738.1"/>
    <property type="molecule type" value="Genomic_DNA"/>
</dbReference>
<feature type="compositionally biased region" description="Polar residues" evidence="1">
    <location>
        <begin position="76"/>
        <end position="85"/>
    </location>
</feature>
<gene>
    <name evidence="2" type="ORF">MUK42_06559</name>
</gene>
<feature type="region of interest" description="Disordered" evidence="1">
    <location>
        <begin position="68"/>
        <end position="91"/>
    </location>
</feature>
<sequence>MQVEEDAPTLLCLPVDGGRRELTTSAKDRAVHAGTPRDDTLLLASSPPEELGIPRIAELRLEHQTAAAESVAASGTHKSAAQDTNGILRLS</sequence>
<dbReference type="AlphaFoldDB" id="A0A9E7GEK8"/>
<reference evidence="2" key="1">
    <citation type="submission" date="2022-05" db="EMBL/GenBank/DDBJ databases">
        <title>The Musa troglodytarum L. genome provides insights into the mechanism of non-climacteric behaviour and enrichment of carotenoids.</title>
        <authorList>
            <person name="Wang J."/>
        </authorList>
    </citation>
    <scope>NUCLEOTIDE SEQUENCE</scope>
    <source>
        <tissue evidence="2">Leaf</tissue>
    </source>
</reference>
<accession>A0A9E7GEK8</accession>
<organism evidence="2 3">
    <name type="scientific">Musa troglodytarum</name>
    <name type="common">fe'i banana</name>
    <dbReference type="NCBI Taxonomy" id="320322"/>
    <lineage>
        <taxon>Eukaryota</taxon>
        <taxon>Viridiplantae</taxon>
        <taxon>Streptophyta</taxon>
        <taxon>Embryophyta</taxon>
        <taxon>Tracheophyta</taxon>
        <taxon>Spermatophyta</taxon>
        <taxon>Magnoliopsida</taxon>
        <taxon>Liliopsida</taxon>
        <taxon>Zingiberales</taxon>
        <taxon>Musaceae</taxon>
        <taxon>Musa</taxon>
    </lineage>
</organism>
<evidence type="ECO:0000313" key="2">
    <source>
        <dbReference type="EMBL" id="URE09738.1"/>
    </source>
</evidence>
<name>A0A9E7GEK8_9LILI</name>
<keyword evidence="3" id="KW-1185">Reference proteome</keyword>
<proteinExistence type="predicted"/>
<dbReference type="Proteomes" id="UP001055439">
    <property type="component" value="Chromosome 6"/>
</dbReference>
<evidence type="ECO:0000256" key="1">
    <source>
        <dbReference type="SAM" id="MobiDB-lite"/>
    </source>
</evidence>